<proteinExistence type="predicted"/>
<evidence type="ECO:0000313" key="1">
    <source>
        <dbReference type="EMBL" id="MFB2938008.1"/>
    </source>
</evidence>
<protein>
    <submittedName>
        <fullName evidence="1">DUF29 domain-containing protein</fullName>
    </submittedName>
</protein>
<dbReference type="Gene3D" id="1.20.1220.20">
    <property type="entry name" value="Uncharcterised protein PF01724"/>
    <property type="match status" value="1"/>
</dbReference>
<dbReference type="EMBL" id="JBHFNS010000082">
    <property type="protein sequence ID" value="MFB2938008.1"/>
    <property type="molecule type" value="Genomic_DNA"/>
</dbReference>
<organism evidence="1 2">
    <name type="scientific">Floridaenema fluviatile BLCC-F154</name>
    <dbReference type="NCBI Taxonomy" id="3153640"/>
    <lineage>
        <taxon>Bacteria</taxon>
        <taxon>Bacillati</taxon>
        <taxon>Cyanobacteriota</taxon>
        <taxon>Cyanophyceae</taxon>
        <taxon>Oscillatoriophycideae</taxon>
        <taxon>Aerosakkonematales</taxon>
        <taxon>Aerosakkonemataceae</taxon>
        <taxon>Floridanema</taxon>
        <taxon>Floridanema fluviatile</taxon>
    </lineage>
</organism>
<evidence type="ECO:0000313" key="2">
    <source>
        <dbReference type="Proteomes" id="UP001576776"/>
    </source>
</evidence>
<dbReference type="PANTHER" id="PTHR34235:SF4">
    <property type="entry name" value="SLR0291 PROTEIN"/>
    <property type="match status" value="1"/>
</dbReference>
<dbReference type="Pfam" id="PF01724">
    <property type="entry name" value="DUF29"/>
    <property type="match status" value="1"/>
</dbReference>
<dbReference type="InterPro" id="IPR002636">
    <property type="entry name" value="DUF29"/>
</dbReference>
<dbReference type="Proteomes" id="UP001576776">
    <property type="component" value="Unassembled WGS sequence"/>
</dbReference>
<dbReference type="PANTHER" id="PTHR34235">
    <property type="entry name" value="SLR1203 PROTEIN-RELATED"/>
    <property type="match status" value="1"/>
</dbReference>
<dbReference type="RefSeq" id="WP_413259494.1">
    <property type="nucleotide sequence ID" value="NZ_JBHFNS010000082.1"/>
</dbReference>
<accession>A0ABV4YIU5</accession>
<reference evidence="1 2" key="1">
    <citation type="submission" date="2024-09" db="EMBL/GenBank/DDBJ databases">
        <title>Floridaenema gen nov. (Aerosakkonemataceae, Aerosakkonematales ord. nov., Cyanobacteria) from benthic tropical and subtropical fresh waters, with the description of four new species.</title>
        <authorList>
            <person name="Moretto J.A."/>
            <person name="Berthold D.E."/>
            <person name="Lefler F.W."/>
            <person name="Huang I.-S."/>
            <person name="Laughinghouse H. IV."/>
        </authorList>
    </citation>
    <scope>NUCLEOTIDE SEQUENCE [LARGE SCALE GENOMIC DNA]</scope>
    <source>
        <strain evidence="1 2">BLCC-F154</strain>
    </source>
</reference>
<comment type="caution">
    <text evidence="1">The sequence shown here is derived from an EMBL/GenBank/DDBJ whole genome shotgun (WGS) entry which is preliminary data.</text>
</comment>
<gene>
    <name evidence="1" type="ORF">ACE1B6_22395</name>
</gene>
<keyword evidence="2" id="KW-1185">Reference proteome</keyword>
<sequence length="148" mass="17540">MEIVSSSHLYETDFYAWTQEQVSLLKTQQWDRLDRLNLIEEIETLGRKERQELRNRLGVLLGHLLKWQFQSEKRTNSWLGTIREQRIQIKLLLQDSPSLKPYLSQGFLDAYELGLALAIKETQLDEKVFPEVCPYLPEEVMNPEFFPN</sequence>
<name>A0ABV4YIU5_9CYAN</name>